<dbReference type="Pfam" id="PF20470">
    <property type="entry name" value="HTH_61"/>
    <property type="match status" value="1"/>
</dbReference>
<evidence type="ECO:0000256" key="2">
    <source>
        <dbReference type="ARBA" id="ARBA00022840"/>
    </source>
</evidence>
<feature type="region of interest" description="Disordered" evidence="3">
    <location>
        <begin position="926"/>
        <end position="947"/>
    </location>
</feature>
<dbReference type="GO" id="GO:0003677">
    <property type="term" value="F:DNA binding"/>
    <property type="evidence" value="ECO:0007669"/>
    <property type="project" value="InterPro"/>
</dbReference>
<dbReference type="InterPro" id="IPR046931">
    <property type="entry name" value="HTH_61"/>
</dbReference>
<evidence type="ECO:0000313" key="6">
    <source>
        <dbReference type="EMBL" id="VDN97014.1"/>
    </source>
</evidence>
<dbReference type="FunFam" id="3.40.50.300:FF:000968">
    <property type="entry name" value="Helicase and polymerase-containing protein TEBICHI"/>
    <property type="match status" value="1"/>
</dbReference>
<keyword evidence="2" id="KW-0067">ATP-binding</keyword>
<dbReference type="SMART" id="SM00490">
    <property type="entry name" value="HELICc"/>
    <property type="match status" value="1"/>
</dbReference>
<feature type="region of interest" description="Disordered" evidence="3">
    <location>
        <begin position="1609"/>
        <end position="1630"/>
    </location>
</feature>
<dbReference type="Pfam" id="PF00270">
    <property type="entry name" value="DEAD"/>
    <property type="match status" value="1"/>
</dbReference>
<dbReference type="SUPFAM" id="SSF158702">
    <property type="entry name" value="Sec63 N-terminal domain-like"/>
    <property type="match status" value="1"/>
</dbReference>
<dbReference type="GO" id="GO:0006261">
    <property type="term" value="P:DNA-templated DNA replication"/>
    <property type="evidence" value="ECO:0007669"/>
    <property type="project" value="InterPro"/>
</dbReference>
<dbReference type="PROSITE" id="PS51194">
    <property type="entry name" value="HELICASE_CTER"/>
    <property type="match status" value="1"/>
</dbReference>
<dbReference type="Gene3D" id="1.20.1060.10">
    <property type="entry name" value="Taq DNA Polymerase, Chain T, domain 4"/>
    <property type="match status" value="1"/>
</dbReference>
<dbReference type="CDD" id="cd18026">
    <property type="entry name" value="DEXHc_POLQ-like"/>
    <property type="match status" value="1"/>
</dbReference>
<dbReference type="GO" id="GO:0005524">
    <property type="term" value="F:ATP binding"/>
    <property type="evidence" value="ECO:0007669"/>
    <property type="project" value="UniProtKB-KW"/>
</dbReference>
<dbReference type="SMART" id="SM00482">
    <property type="entry name" value="POLAc"/>
    <property type="match status" value="1"/>
</dbReference>
<dbReference type="InterPro" id="IPR001650">
    <property type="entry name" value="Helicase_C-like"/>
</dbReference>
<dbReference type="Gene3D" id="3.30.70.370">
    <property type="match status" value="1"/>
</dbReference>
<evidence type="ECO:0000259" key="4">
    <source>
        <dbReference type="PROSITE" id="PS51192"/>
    </source>
</evidence>
<dbReference type="SUPFAM" id="SSF52540">
    <property type="entry name" value="P-loop containing nucleoside triphosphate hydrolases"/>
    <property type="match status" value="2"/>
</dbReference>
<dbReference type="OrthoDB" id="2320933at2759"/>
<dbReference type="SUPFAM" id="SSF56672">
    <property type="entry name" value="DNA/RNA polymerases"/>
    <property type="match status" value="1"/>
</dbReference>
<dbReference type="STRING" id="102285.A0A0R3T2I6"/>
<reference evidence="8" key="1">
    <citation type="submission" date="2017-02" db="UniProtKB">
        <authorList>
            <consortium name="WormBaseParasite"/>
        </authorList>
    </citation>
    <scope>IDENTIFICATION</scope>
</reference>
<dbReference type="Gene3D" id="1.10.3380.20">
    <property type="match status" value="1"/>
</dbReference>
<proteinExistence type="predicted"/>
<dbReference type="Gene3D" id="3.40.50.300">
    <property type="entry name" value="P-loop containing nucleotide triphosphate hydrolases"/>
    <property type="match status" value="2"/>
</dbReference>
<dbReference type="Gene3D" id="1.10.150.20">
    <property type="entry name" value="5' to 3' exonuclease, C-terminal subdomain"/>
    <property type="match status" value="1"/>
</dbReference>
<evidence type="ECO:0000313" key="7">
    <source>
        <dbReference type="Proteomes" id="UP000278807"/>
    </source>
</evidence>
<dbReference type="CDD" id="cd18795">
    <property type="entry name" value="SF2_C_Ski2"/>
    <property type="match status" value="1"/>
</dbReference>
<evidence type="ECO:0000256" key="3">
    <source>
        <dbReference type="SAM" id="MobiDB-lite"/>
    </source>
</evidence>
<dbReference type="GO" id="GO:0097681">
    <property type="term" value="P:double-strand break repair via alternative nonhomologous end joining"/>
    <property type="evidence" value="ECO:0007669"/>
    <property type="project" value="TreeGrafter"/>
</dbReference>
<name>A0A0R3T2I6_RODNA</name>
<dbReference type="InterPro" id="IPR001098">
    <property type="entry name" value="DNA-dir_DNA_pol_A_palm_dom"/>
</dbReference>
<evidence type="ECO:0000259" key="5">
    <source>
        <dbReference type="PROSITE" id="PS51194"/>
    </source>
</evidence>
<dbReference type="EMBL" id="UZAE01000412">
    <property type="protein sequence ID" value="VDN97014.1"/>
    <property type="molecule type" value="Genomic_DNA"/>
</dbReference>
<feature type="compositionally biased region" description="Polar residues" evidence="3">
    <location>
        <begin position="973"/>
        <end position="986"/>
    </location>
</feature>
<reference evidence="6 7" key="2">
    <citation type="submission" date="2018-11" db="EMBL/GenBank/DDBJ databases">
        <authorList>
            <consortium name="Pathogen Informatics"/>
        </authorList>
    </citation>
    <scope>NUCLEOTIDE SEQUENCE [LARGE SCALE GENOMIC DNA]</scope>
</reference>
<dbReference type="Pfam" id="PF00476">
    <property type="entry name" value="DNA_pol_A"/>
    <property type="match status" value="1"/>
</dbReference>
<dbReference type="InterPro" id="IPR014001">
    <property type="entry name" value="Helicase_ATP-bd"/>
</dbReference>
<dbReference type="InterPro" id="IPR043502">
    <property type="entry name" value="DNA/RNA_pol_sf"/>
</dbReference>
<organism evidence="8">
    <name type="scientific">Rodentolepis nana</name>
    <name type="common">Dwarf tapeworm</name>
    <name type="synonym">Hymenolepis nana</name>
    <dbReference type="NCBI Taxonomy" id="102285"/>
    <lineage>
        <taxon>Eukaryota</taxon>
        <taxon>Metazoa</taxon>
        <taxon>Spiralia</taxon>
        <taxon>Lophotrochozoa</taxon>
        <taxon>Platyhelminthes</taxon>
        <taxon>Cestoda</taxon>
        <taxon>Eucestoda</taxon>
        <taxon>Cyclophyllidea</taxon>
        <taxon>Hymenolepididae</taxon>
        <taxon>Rodentolepis</taxon>
    </lineage>
</organism>
<dbReference type="InterPro" id="IPR002298">
    <property type="entry name" value="DNA_polymerase_A"/>
</dbReference>
<feature type="compositionally biased region" description="Polar residues" evidence="3">
    <location>
        <begin position="1619"/>
        <end position="1629"/>
    </location>
</feature>
<dbReference type="PANTHER" id="PTHR10133">
    <property type="entry name" value="DNA POLYMERASE I"/>
    <property type="match status" value="1"/>
</dbReference>
<feature type="region of interest" description="Disordered" evidence="3">
    <location>
        <begin position="965"/>
        <end position="988"/>
    </location>
</feature>
<feature type="domain" description="Helicase ATP-binding" evidence="4">
    <location>
        <begin position="45"/>
        <end position="233"/>
    </location>
</feature>
<keyword evidence="1" id="KW-0547">Nucleotide-binding</keyword>
<dbReference type="PROSITE" id="PS51192">
    <property type="entry name" value="HELICASE_ATP_BIND_1"/>
    <property type="match status" value="1"/>
</dbReference>
<gene>
    <name evidence="6" type="ORF">HNAJ_LOCUS1155</name>
</gene>
<sequence length="1927" mass="213299">MNFRAGVDFELTDECVYLPKPVFDKYSEIGITSIFPWQVECLKLPGVLDGVQNLVYCAPTSAGKTLVAELITLKRILTSNKKAIIILPYVAVSREKMVSLQRIFEGLGVRVGGFMGGSSPVGGLASVRVAVCTIEKSNNLINRLIEEDRLSDLGIVVVDEIHLVSDPHRGYLLELLLTKLLLYGRLHNVNVSKSNLLSQSFEDIKIQIVGMSASLSTISIIGSWLQAAVYTTDFRPIPLTELIYTKDLVYRIVPGQDDAYECIEAVNPTELGFFKASWDGLPVMDNDDGVSELCFDTILSGFAALVFCSTKQWCEQLAESMARQVSPIYCLVEPYLKPQSEWPPDKLNSPGRILRSHLDELGLIQCLQQLERCPAGLDPVLSRCIRFGVAFHHAGLTIEERDILEIAFRKGILRLLIATSTLSSGVNLPARRVIIRSLFFHGQPIDYINYKQMVGRAGRKGIDTSGEAILLCKPRDLPKVRQLLASGTPRVSSCLLTRSGTPEASLRRALLEVIANGIVETVSHAKIYLDSTLLAAVIRSDSDSSQTLRRSQRRSSGASFLAETDSLLSACLDVLLEAGLIMRLEDDEEALRPTQLGRAVLASALGPLDGLTVFAELSRARRSVALDTDLHLVYLVTPIYVNLDSSIDWFRYLEIFQSLSPPEKRVAELLGVEERGLMRCLAGKQVALRKDKESANLNQLRRFYLSLALHRLVCEDTLAQVAERFAINRGLLQSVMQQASTYAGMVTVFCNRLGWIHMERLLSGFQMRLFFGVSNELLDLIRLSPLLNNSRARALYQAGFTSVALVAKARPKEIERVLQKVNPFTSAKEKDERLARLIMLPDGSAISEIDLAPLLTSMAQRLLRDDLASNYGIDLPQTFSTPSGTPATKRRKLALSLGSDQKPYASPAVKNSQAAKLEFSFNSAAASPVLNNGKPNRKRDYSKLTSPPVVKRSLSLSVKNSRLLTPDHEAFENPSSPTQANKTATSAMDARDALSKDIFANIQCDTPLSFRVNDHRGNKSTPLLDKDVKTSLDKSDELNISTSSSTKEVKTTATNKSDELANVSSSFLNWSSMGEVPMLMNDTMTFSMMERLAQDAITEKSATRENISNEDIFNSLSRSSISLNGSSNKESVQITSSSAPKASLDVSIRNAIFSLVEVTKTFKLWSAFQREFESLLTSKSDSRIHQMAIQPHWQIFGEGDTCNGVLPSENVLLWHDGCAGSSCYGGGNSGVCLQLKGFAISSINIQRQRSVFWLPVQTKTIDVIKWIRSFLSRRDLNIIVWDLKWWVRVCNELLNVDTVPVNGFYDPGYQGWIEDPDSGRPRLVDVLPNASRVVDTLFSMGYYLDPPTQLSDWNKLRLVTMPSISNFPQETPYPPGVLNTAAQCYLLSLTFTQSSISSALKLELSTVALLARAESHGFALDFNILNTCQTEMEKICTDLSRLAHALVGCSFELESPREVANASSQFLAFINTTFVAILYNRLHLPVYTSLASEMAASKRAKKSRLGFGIPIRPRQLPTNSDTLSQLVHMHPLPAIIMEWRRIHSVLMKSFSGIVNACRTAVDRHGSSNKRTSKDACIGCVYKTFTATGRIVSSLPNLQSVPKEVSFSWSTLRSRPPSPFTNSQRSSSNELEWPPSIAETLATFTQHEDLVLRPRSAFKAPKGSILVSADFCHLELRILAHLSQDTVLLSMLQTTSEDAFKLLAAHWLKRTDPSSISSEERQRTKQLCYAVIYGMGPASLAAQNNIALSEAQKLIDTFMTSFCGVAQFIRQTILSAHEQGSVWTMGGRVRLLNDLKLSSKDDQSSSKCPSPWKAEKLLVKALPQTLSLQKVERQAVNSIIQGSAADITKLAMERVDSALRREKHITAHLVLHLHDELIYSVTPDAKAPEVCNILRREMSSVNSAFGMSVPLPVKVKCGPNWSDLREIV</sequence>
<dbReference type="Proteomes" id="UP000278807">
    <property type="component" value="Unassembled WGS sequence"/>
</dbReference>
<feature type="domain" description="Helicase C-terminal" evidence="5">
    <location>
        <begin position="289"/>
        <end position="507"/>
    </location>
</feature>
<dbReference type="WBParaSite" id="HNAJ_0000115501-mRNA-1">
    <property type="protein sequence ID" value="HNAJ_0000115501-mRNA-1"/>
    <property type="gene ID" value="HNAJ_0000115501"/>
</dbReference>
<dbReference type="PANTHER" id="PTHR10133:SF62">
    <property type="entry name" value="DNA POLYMERASE THETA"/>
    <property type="match status" value="1"/>
</dbReference>
<accession>A0A0R3T2I6</accession>
<dbReference type="CDD" id="cd08638">
    <property type="entry name" value="DNA_pol_A_theta"/>
    <property type="match status" value="1"/>
</dbReference>
<evidence type="ECO:0000256" key="1">
    <source>
        <dbReference type="ARBA" id="ARBA00022741"/>
    </source>
</evidence>
<dbReference type="SMART" id="SM00487">
    <property type="entry name" value="DEXDc"/>
    <property type="match status" value="1"/>
</dbReference>
<dbReference type="GO" id="GO:0003887">
    <property type="term" value="F:DNA-directed DNA polymerase activity"/>
    <property type="evidence" value="ECO:0007669"/>
    <property type="project" value="InterPro"/>
</dbReference>
<evidence type="ECO:0000313" key="8">
    <source>
        <dbReference type="WBParaSite" id="HNAJ_0000115501-mRNA-1"/>
    </source>
</evidence>
<keyword evidence="7" id="KW-1185">Reference proteome</keyword>
<dbReference type="InterPro" id="IPR011545">
    <property type="entry name" value="DEAD/DEAH_box_helicase_dom"/>
</dbReference>
<dbReference type="InterPro" id="IPR027417">
    <property type="entry name" value="P-loop_NTPase"/>
</dbReference>
<protein>
    <submittedName>
        <fullName evidence="8">DNA-directed DNA polymerase</fullName>
    </submittedName>
</protein>
<dbReference type="Pfam" id="PF00271">
    <property type="entry name" value="Helicase_C"/>
    <property type="match status" value="1"/>
</dbReference>
<dbReference type="Pfam" id="PF21099">
    <property type="entry name" value="POLQ_helical"/>
    <property type="match status" value="1"/>
</dbReference>
<dbReference type="InterPro" id="IPR048960">
    <property type="entry name" value="POLQ-like_helical"/>
</dbReference>